<accession>A0ABR2IDT1</accession>
<comment type="caution">
    <text evidence="2">The sequence shown here is derived from an EMBL/GenBank/DDBJ whole genome shotgun (WGS) entry which is preliminary data.</text>
</comment>
<name>A0ABR2IDT1_9EUKA</name>
<evidence type="ECO:0000313" key="2">
    <source>
        <dbReference type="EMBL" id="KAK8860932.1"/>
    </source>
</evidence>
<keyword evidence="3" id="KW-1185">Reference proteome</keyword>
<dbReference type="EMBL" id="JAPFFF010000018">
    <property type="protein sequence ID" value="KAK8860932.1"/>
    <property type="molecule type" value="Genomic_DNA"/>
</dbReference>
<proteinExistence type="predicted"/>
<evidence type="ECO:0000256" key="1">
    <source>
        <dbReference type="SAM" id="MobiDB-lite"/>
    </source>
</evidence>
<sequence length="347" mass="41273">MNSQSSFQDEEEEEEEYEQGEINKIPDIKKNSQPEKNTSPKKKNNMQTNVTSKKRNDTKIEPSQSNLSNEIEIDQSLDQVPSDVSAQIAELKSMIDSRNQQFEAEFDELKRSHQAKLKMLKQSHITREQNKSNAFDLEYRNLIWTTTLKHLNRGCFTEDLRLLFQQAISDEQYRLEKEIIKLKQKNDEEIQNLRENLPKTQLRNRTKKTFVNLDIMDPVEMAQIIYNNCFPDPSVDNYYDYEIQMIDKMLRKIQRGSMLLSSFHLNSPKKPLKQKPENINYERREKQIVHKKRSPSPKPQQKDKYKLCIESHKEACQRLDKSVKETDKFIKNLQDKDWFNDIFPHVE</sequence>
<feature type="compositionally biased region" description="Acidic residues" evidence="1">
    <location>
        <begin position="8"/>
        <end position="19"/>
    </location>
</feature>
<organism evidence="2 3">
    <name type="scientific">Tritrichomonas musculus</name>
    <dbReference type="NCBI Taxonomy" id="1915356"/>
    <lineage>
        <taxon>Eukaryota</taxon>
        <taxon>Metamonada</taxon>
        <taxon>Parabasalia</taxon>
        <taxon>Tritrichomonadida</taxon>
        <taxon>Tritrichomonadidae</taxon>
        <taxon>Tritrichomonas</taxon>
    </lineage>
</organism>
<feature type="region of interest" description="Disordered" evidence="1">
    <location>
        <begin position="1"/>
        <end position="78"/>
    </location>
</feature>
<dbReference type="Proteomes" id="UP001470230">
    <property type="component" value="Unassembled WGS sequence"/>
</dbReference>
<feature type="compositionally biased region" description="Basic and acidic residues" evidence="1">
    <location>
        <begin position="24"/>
        <end position="33"/>
    </location>
</feature>
<gene>
    <name evidence="2" type="ORF">M9Y10_012624</name>
</gene>
<protein>
    <submittedName>
        <fullName evidence="2">Uncharacterized protein</fullName>
    </submittedName>
</protein>
<evidence type="ECO:0000313" key="3">
    <source>
        <dbReference type="Proteomes" id="UP001470230"/>
    </source>
</evidence>
<feature type="region of interest" description="Disordered" evidence="1">
    <location>
        <begin position="281"/>
        <end position="304"/>
    </location>
</feature>
<reference evidence="2 3" key="1">
    <citation type="submission" date="2024-04" db="EMBL/GenBank/DDBJ databases">
        <title>Tritrichomonas musculus Genome.</title>
        <authorList>
            <person name="Alves-Ferreira E."/>
            <person name="Grigg M."/>
            <person name="Lorenzi H."/>
            <person name="Galac M."/>
        </authorList>
    </citation>
    <scope>NUCLEOTIDE SEQUENCE [LARGE SCALE GENOMIC DNA]</scope>
    <source>
        <strain evidence="2 3">EAF2021</strain>
    </source>
</reference>